<name>A0AAP6ZVB1_9VIBR</name>
<organism evidence="2 3">
    <name type="scientific">Vibrio coralliilyticus</name>
    <dbReference type="NCBI Taxonomy" id="190893"/>
    <lineage>
        <taxon>Bacteria</taxon>
        <taxon>Pseudomonadati</taxon>
        <taxon>Pseudomonadota</taxon>
        <taxon>Gammaproteobacteria</taxon>
        <taxon>Vibrionales</taxon>
        <taxon>Vibrionaceae</taxon>
        <taxon>Vibrio</taxon>
    </lineage>
</organism>
<protein>
    <submittedName>
        <fullName evidence="2">Uncharacterized protein</fullName>
    </submittedName>
</protein>
<evidence type="ECO:0000256" key="1">
    <source>
        <dbReference type="SAM" id="Phobius"/>
    </source>
</evidence>
<gene>
    <name evidence="2" type="ORF">F0238_21515</name>
</gene>
<comment type="caution">
    <text evidence="2">The sequence shown here is derived from an EMBL/GenBank/DDBJ whole genome shotgun (WGS) entry which is preliminary data.</text>
</comment>
<accession>A0AAP6ZVB1</accession>
<keyword evidence="1" id="KW-0472">Membrane</keyword>
<keyword evidence="1" id="KW-1133">Transmembrane helix</keyword>
<proteinExistence type="predicted"/>
<evidence type="ECO:0000313" key="2">
    <source>
        <dbReference type="EMBL" id="NOJ25308.1"/>
    </source>
</evidence>
<dbReference type="RefSeq" id="WP_171353806.1">
    <property type="nucleotide sequence ID" value="NZ_VTXP01000015.1"/>
</dbReference>
<dbReference type="Proteomes" id="UP000576645">
    <property type="component" value="Unassembled WGS sequence"/>
</dbReference>
<reference evidence="2 3" key="1">
    <citation type="submission" date="2019-09" db="EMBL/GenBank/DDBJ databases">
        <title>Draft genome sequencing and comparative genomics of hatchery-associated Vibrios.</title>
        <authorList>
            <person name="Kehlet-Delgado H."/>
            <person name="Mueller R.S."/>
        </authorList>
    </citation>
    <scope>NUCLEOTIDE SEQUENCE [LARGE SCALE GENOMIC DNA]</scope>
    <source>
        <strain evidence="2 3">09-121-3</strain>
    </source>
</reference>
<evidence type="ECO:0000313" key="3">
    <source>
        <dbReference type="Proteomes" id="UP000576645"/>
    </source>
</evidence>
<feature type="transmembrane region" description="Helical" evidence="1">
    <location>
        <begin position="7"/>
        <end position="26"/>
    </location>
</feature>
<dbReference type="EMBL" id="VTXP01000015">
    <property type="protein sequence ID" value="NOJ25308.1"/>
    <property type="molecule type" value="Genomic_DNA"/>
</dbReference>
<dbReference type="AlphaFoldDB" id="A0AAP6ZVB1"/>
<feature type="transmembrane region" description="Helical" evidence="1">
    <location>
        <begin position="32"/>
        <end position="50"/>
    </location>
</feature>
<sequence length="61" mass="7007">MKIKSLTYFLSGIFGVLIVSGFVLLNHELPEYIGFLEAYLALFITAYCFYKGVEYKKNSDK</sequence>
<keyword evidence="1" id="KW-0812">Transmembrane</keyword>